<evidence type="ECO:0000313" key="3">
    <source>
        <dbReference type="Proteomes" id="UP001141166"/>
    </source>
</evidence>
<dbReference type="Proteomes" id="UP001141166">
    <property type="component" value="Unassembled WGS sequence"/>
</dbReference>
<evidence type="ECO:0000256" key="1">
    <source>
        <dbReference type="SAM" id="Phobius"/>
    </source>
</evidence>
<protein>
    <submittedName>
        <fullName evidence="2">Uncharacterized protein</fullName>
    </submittedName>
</protein>
<keyword evidence="1" id="KW-0472">Membrane</keyword>
<sequence length="59" mass="7005">MNKRLITVFVLLGMGTRLFPVMIQLGLFFSLFLSLFMSWDDYMYEQTMNEGGRMSNEQR</sequence>
<keyword evidence="1" id="KW-0812">Transmembrane</keyword>
<name>A0A9X3XW67_ENTFC</name>
<comment type="caution">
    <text evidence="2">The sequence shown here is derived from an EMBL/GenBank/DDBJ whole genome shotgun (WGS) entry which is preliminary data.</text>
</comment>
<dbReference type="EMBL" id="JAMWMK010000039">
    <property type="protein sequence ID" value="MDC4249082.1"/>
    <property type="molecule type" value="Genomic_DNA"/>
</dbReference>
<gene>
    <name evidence="2" type="ORF">M3X98_13825</name>
</gene>
<evidence type="ECO:0000313" key="2">
    <source>
        <dbReference type="EMBL" id="MDC4249082.1"/>
    </source>
</evidence>
<reference evidence="2" key="1">
    <citation type="submission" date="2022-05" db="EMBL/GenBank/DDBJ databases">
        <title>Draft genome sequences of Clostridium perfringens strains isolated from Peru.</title>
        <authorList>
            <person name="Hurtado R."/>
            <person name="Lima L."/>
            <person name="Sousa T."/>
            <person name="Jaiswal A.K."/>
            <person name="Tiwari S."/>
            <person name="Maturrano L."/>
            <person name="Brenig B."/>
            <person name="Azevedo V."/>
        </authorList>
    </citation>
    <scope>NUCLEOTIDE SEQUENCE</scope>
    <source>
        <strain evidence="2">CP4</strain>
    </source>
</reference>
<organism evidence="2 3">
    <name type="scientific">Enterococcus faecium</name>
    <name type="common">Streptococcus faecium</name>
    <dbReference type="NCBI Taxonomy" id="1352"/>
    <lineage>
        <taxon>Bacteria</taxon>
        <taxon>Bacillati</taxon>
        <taxon>Bacillota</taxon>
        <taxon>Bacilli</taxon>
        <taxon>Lactobacillales</taxon>
        <taxon>Enterococcaceae</taxon>
        <taxon>Enterococcus</taxon>
    </lineage>
</organism>
<proteinExistence type="predicted"/>
<feature type="transmembrane region" description="Helical" evidence="1">
    <location>
        <begin position="21"/>
        <end position="39"/>
    </location>
</feature>
<dbReference type="RefSeq" id="WP_272471530.1">
    <property type="nucleotide sequence ID" value="NZ_JAMWMK010000039.1"/>
</dbReference>
<accession>A0A9X3XW67</accession>
<keyword evidence="1" id="KW-1133">Transmembrane helix</keyword>
<dbReference type="AlphaFoldDB" id="A0A9X3XW67"/>